<protein>
    <submittedName>
        <fullName evidence="2">Uncharacterized protein</fullName>
    </submittedName>
</protein>
<gene>
    <name evidence="2" type="ORF">E2562_033504</name>
</gene>
<reference evidence="2 3" key="1">
    <citation type="submission" date="2019-11" db="EMBL/GenBank/DDBJ databases">
        <title>Whole genome sequence of Oryza granulata.</title>
        <authorList>
            <person name="Li W."/>
        </authorList>
    </citation>
    <scope>NUCLEOTIDE SEQUENCE [LARGE SCALE GENOMIC DNA]</scope>
    <source>
        <strain evidence="3">cv. Menghai</strain>
        <tissue evidence="2">Leaf</tissue>
    </source>
</reference>
<organism evidence="2 3">
    <name type="scientific">Oryza meyeriana var. granulata</name>
    <dbReference type="NCBI Taxonomy" id="110450"/>
    <lineage>
        <taxon>Eukaryota</taxon>
        <taxon>Viridiplantae</taxon>
        <taxon>Streptophyta</taxon>
        <taxon>Embryophyta</taxon>
        <taxon>Tracheophyta</taxon>
        <taxon>Spermatophyta</taxon>
        <taxon>Magnoliopsida</taxon>
        <taxon>Liliopsida</taxon>
        <taxon>Poales</taxon>
        <taxon>Poaceae</taxon>
        <taxon>BOP clade</taxon>
        <taxon>Oryzoideae</taxon>
        <taxon>Oryzeae</taxon>
        <taxon>Oryzinae</taxon>
        <taxon>Oryza</taxon>
        <taxon>Oryza meyeriana</taxon>
    </lineage>
</organism>
<keyword evidence="3" id="KW-1185">Reference proteome</keyword>
<dbReference type="EMBL" id="SPHZ02000004">
    <property type="protein sequence ID" value="KAF0922364.1"/>
    <property type="molecule type" value="Genomic_DNA"/>
</dbReference>
<name>A0A6G1ED40_9ORYZ</name>
<feature type="region of interest" description="Disordered" evidence="1">
    <location>
        <begin position="63"/>
        <end position="86"/>
    </location>
</feature>
<accession>A0A6G1ED40</accession>
<evidence type="ECO:0000313" key="3">
    <source>
        <dbReference type="Proteomes" id="UP000479710"/>
    </source>
</evidence>
<sequence>MINGDNGKGSESDNDNGSSGDNAKGSASATIATTIATPHCNTCFTASWAEQLCLTPVARIWRPAAEDRKEQEVRTKKNNRDRQVGP</sequence>
<feature type="region of interest" description="Disordered" evidence="1">
    <location>
        <begin position="1"/>
        <end position="27"/>
    </location>
</feature>
<comment type="caution">
    <text evidence="2">The sequence shown here is derived from an EMBL/GenBank/DDBJ whole genome shotgun (WGS) entry which is preliminary data.</text>
</comment>
<feature type="compositionally biased region" description="Basic and acidic residues" evidence="1">
    <location>
        <begin position="64"/>
        <end position="86"/>
    </location>
</feature>
<proteinExistence type="predicted"/>
<feature type="compositionally biased region" description="Low complexity" evidence="1">
    <location>
        <begin position="15"/>
        <end position="27"/>
    </location>
</feature>
<dbReference type="Proteomes" id="UP000479710">
    <property type="component" value="Unassembled WGS sequence"/>
</dbReference>
<dbReference type="AlphaFoldDB" id="A0A6G1ED40"/>
<evidence type="ECO:0000256" key="1">
    <source>
        <dbReference type="SAM" id="MobiDB-lite"/>
    </source>
</evidence>
<evidence type="ECO:0000313" key="2">
    <source>
        <dbReference type="EMBL" id="KAF0922364.1"/>
    </source>
</evidence>